<reference evidence="5 8" key="1">
    <citation type="submission" date="2023-02" db="EMBL/GenBank/DDBJ databases">
        <title>Pathogen: clinical or host-associated sample.</title>
        <authorList>
            <person name="Hergert J."/>
            <person name="Casey R."/>
            <person name="Wagner J."/>
            <person name="Young E.L."/>
            <person name="Oakeson K.F."/>
        </authorList>
    </citation>
    <scope>NUCLEOTIDE SEQUENCE</scope>
    <source>
        <strain evidence="6 8">2022CK-00829</strain>
        <strain evidence="5">2022CK-00830</strain>
    </source>
</reference>
<keyword evidence="5" id="KW-0032">Aminotransferase</keyword>
<dbReference type="Gene3D" id="3.30.470.10">
    <property type="match status" value="1"/>
</dbReference>
<dbReference type="AlphaFoldDB" id="A0AAX3N115"/>
<keyword evidence="8" id="KW-1185">Reference proteome</keyword>
<dbReference type="InterPro" id="IPR043132">
    <property type="entry name" value="BCAT-like_C"/>
</dbReference>
<dbReference type="PANTHER" id="PTHR42743:SF11">
    <property type="entry name" value="AMINODEOXYCHORISMATE LYASE"/>
    <property type="match status" value="1"/>
</dbReference>
<organism evidence="5 7">
    <name type="scientific">Paenibacillus urinalis</name>
    <dbReference type="NCBI Taxonomy" id="521520"/>
    <lineage>
        <taxon>Bacteria</taxon>
        <taxon>Bacillati</taxon>
        <taxon>Bacillota</taxon>
        <taxon>Bacilli</taxon>
        <taxon>Bacillales</taxon>
        <taxon>Paenibacillaceae</taxon>
        <taxon>Paenibacillus</taxon>
    </lineage>
</organism>
<accession>A0AAX3N115</accession>
<comment type="cofactor">
    <cofactor evidence="1">
        <name>pyridoxal 5'-phosphate</name>
        <dbReference type="ChEBI" id="CHEBI:597326"/>
    </cofactor>
</comment>
<dbReference type="Gene3D" id="3.20.10.10">
    <property type="entry name" value="D-amino Acid Aminotransferase, subunit A, domain 2"/>
    <property type="match status" value="1"/>
</dbReference>
<dbReference type="EMBL" id="CP118108">
    <property type="protein sequence ID" value="WDI02518.1"/>
    <property type="molecule type" value="Genomic_DNA"/>
</dbReference>
<name>A0AAX3N115_9BACL</name>
<dbReference type="InterPro" id="IPR050571">
    <property type="entry name" value="Class-IV_PLP-Dep_Aminotrnsfr"/>
</dbReference>
<evidence type="ECO:0000256" key="4">
    <source>
        <dbReference type="ARBA" id="ARBA00022898"/>
    </source>
</evidence>
<evidence type="ECO:0000256" key="3">
    <source>
        <dbReference type="ARBA" id="ARBA00011738"/>
    </source>
</evidence>
<dbReference type="RefSeq" id="WP_047914132.1">
    <property type="nucleotide sequence ID" value="NZ_CP118101.1"/>
</dbReference>
<dbReference type="SUPFAM" id="SSF56752">
    <property type="entry name" value="D-aminoacid aminotransferase-like PLP-dependent enzymes"/>
    <property type="match status" value="1"/>
</dbReference>
<dbReference type="GO" id="GO:0005829">
    <property type="term" value="C:cytosol"/>
    <property type="evidence" value="ECO:0007669"/>
    <property type="project" value="TreeGrafter"/>
</dbReference>
<evidence type="ECO:0000256" key="1">
    <source>
        <dbReference type="ARBA" id="ARBA00001933"/>
    </source>
</evidence>
<dbReference type="FunFam" id="3.20.10.10:FF:000002">
    <property type="entry name" value="D-alanine aminotransferase"/>
    <property type="match status" value="1"/>
</dbReference>
<evidence type="ECO:0000256" key="2">
    <source>
        <dbReference type="ARBA" id="ARBA00009320"/>
    </source>
</evidence>
<dbReference type="Pfam" id="PF01063">
    <property type="entry name" value="Aminotran_4"/>
    <property type="match status" value="1"/>
</dbReference>
<dbReference type="GO" id="GO:0046394">
    <property type="term" value="P:carboxylic acid biosynthetic process"/>
    <property type="evidence" value="ECO:0007669"/>
    <property type="project" value="UniProtKB-ARBA"/>
</dbReference>
<gene>
    <name evidence="5" type="ORF">PUW23_00335</name>
    <name evidence="6" type="ORF">PUW25_00335</name>
</gene>
<dbReference type="PANTHER" id="PTHR42743">
    <property type="entry name" value="AMINO-ACID AMINOTRANSFERASE"/>
    <property type="match status" value="1"/>
</dbReference>
<comment type="similarity">
    <text evidence="2">Belongs to the class-IV pyridoxal-phosphate-dependent aminotransferase family.</text>
</comment>
<keyword evidence="4" id="KW-0663">Pyridoxal phosphate</keyword>
<dbReference type="InterPro" id="IPR001544">
    <property type="entry name" value="Aminotrans_IV"/>
</dbReference>
<sequence length="301" mass="33792">MKYTMVNGQLTELKQAAIPVMDHGFLYGIGLFETFRTYQGKPSILRRHMERMAAGCAELGIPFAADSEELERWIVRLLAANGLEEAYIRYTVSAGEELLGLPAGNYSEPNHIVFAKPLPAMSDEWYEKGKALQLLRTRRNTPEGLVRFKSLHYMNNILAKRELMQYAQAVQRQAEGLMLTPEGYLAEGMVSNLFFVKDGMVFTPELSTGILPGITREVVLEVCKEQQIPAAEGLYTWEALRDADEIFMTSSIQELVPITTILDVPTGEDSAVEISQGRMGPITRELLHLYRIKAGRRDATT</sequence>
<dbReference type="EMBL" id="CP118101">
    <property type="protein sequence ID" value="WDH82774.1"/>
    <property type="molecule type" value="Genomic_DNA"/>
</dbReference>
<comment type="subunit">
    <text evidence="3">Homodimer.</text>
</comment>
<dbReference type="Proteomes" id="UP001220962">
    <property type="component" value="Chromosome"/>
</dbReference>
<evidence type="ECO:0000313" key="7">
    <source>
        <dbReference type="Proteomes" id="UP001220962"/>
    </source>
</evidence>
<dbReference type="InterPro" id="IPR036038">
    <property type="entry name" value="Aminotransferase-like"/>
</dbReference>
<keyword evidence="5" id="KW-0808">Transferase</keyword>
<protein>
    <submittedName>
        <fullName evidence="5">Aminotransferase class IV</fullName>
    </submittedName>
</protein>
<proteinExistence type="inferred from homology"/>
<evidence type="ECO:0000313" key="6">
    <source>
        <dbReference type="EMBL" id="WDI02518.1"/>
    </source>
</evidence>
<dbReference type="CDD" id="cd00449">
    <property type="entry name" value="PLPDE_IV"/>
    <property type="match status" value="1"/>
</dbReference>
<dbReference type="GO" id="GO:0008652">
    <property type="term" value="P:amino acid biosynthetic process"/>
    <property type="evidence" value="ECO:0007669"/>
    <property type="project" value="UniProtKB-ARBA"/>
</dbReference>
<dbReference type="InterPro" id="IPR043131">
    <property type="entry name" value="BCAT-like_N"/>
</dbReference>
<dbReference type="Proteomes" id="UP001221519">
    <property type="component" value="Chromosome"/>
</dbReference>
<dbReference type="GO" id="GO:0008483">
    <property type="term" value="F:transaminase activity"/>
    <property type="evidence" value="ECO:0007669"/>
    <property type="project" value="UniProtKB-KW"/>
</dbReference>
<evidence type="ECO:0000313" key="8">
    <source>
        <dbReference type="Proteomes" id="UP001221519"/>
    </source>
</evidence>
<evidence type="ECO:0000313" key="5">
    <source>
        <dbReference type="EMBL" id="WDH82774.1"/>
    </source>
</evidence>